<name>A0A5B6TI58_9BACT</name>
<evidence type="ECO:0000313" key="2">
    <source>
        <dbReference type="Proteomes" id="UP000324133"/>
    </source>
</evidence>
<comment type="caution">
    <text evidence="1">The sequence shown here is derived from an EMBL/GenBank/DDBJ whole genome shotgun (WGS) entry which is preliminary data.</text>
</comment>
<dbReference type="AlphaFoldDB" id="A0A5B6TI58"/>
<sequence length="219" mass="24480">MSELTNPLFDDPREFLERQKEEYKNALLSDVTELKDQSQQIGKSVAIAGGVVAGIYLISKAFGRGKDAKPKKRKKSNRLENPARFKGAEDRAWISSIPDVEDDEPLYSAIERTYPAVYHPNTGTVATSHSRIRHKEETSGLKAFFQSDLFKILEQQLAALVVVYLSKLVEEHLNKPATTSQPILTQPLLVEENTTVDYLSQPDVSTNAQSPQSQSFSDI</sequence>
<dbReference type="RefSeq" id="WP_149089987.1">
    <property type="nucleotide sequence ID" value="NZ_VKKY01000001.1"/>
</dbReference>
<keyword evidence="2" id="KW-1185">Reference proteome</keyword>
<accession>A0A5B6TI58</accession>
<evidence type="ECO:0000313" key="1">
    <source>
        <dbReference type="EMBL" id="KAA3440352.1"/>
    </source>
</evidence>
<dbReference type="EMBL" id="VKKY01000001">
    <property type="protein sequence ID" value="KAA3440352.1"/>
    <property type="molecule type" value="Genomic_DNA"/>
</dbReference>
<dbReference type="OrthoDB" id="893350at2"/>
<dbReference type="Proteomes" id="UP000324133">
    <property type="component" value="Unassembled WGS sequence"/>
</dbReference>
<organism evidence="1 2">
    <name type="scientific">Rufibacter hautae</name>
    <dbReference type="NCBI Taxonomy" id="2595005"/>
    <lineage>
        <taxon>Bacteria</taxon>
        <taxon>Pseudomonadati</taxon>
        <taxon>Bacteroidota</taxon>
        <taxon>Cytophagia</taxon>
        <taxon>Cytophagales</taxon>
        <taxon>Hymenobacteraceae</taxon>
        <taxon>Rufibacter</taxon>
    </lineage>
</organism>
<protein>
    <submittedName>
        <fullName evidence="1">Uncharacterized protein</fullName>
    </submittedName>
</protein>
<proteinExistence type="predicted"/>
<reference evidence="1 2" key="1">
    <citation type="submission" date="2019-07" db="EMBL/GenBank/DDBJ databases">
        <title>Rufibacter sp. nov., isolated from lake sediment.</title>
        <authorList>
            <person name="Qu J.-H."/>
        </authorList>
    </citation>
    <scope>NUCLEOTIDE SEQUENCE [LARGE SCALE GENOMIC DNA]</scope>
    <source>
        <strain evidence="1 2">NBS58-1</strain>
    </source>
</reference>
<gene>
    <name evidence="1" type="ORF">FOA19_06780</name>
</gene>